<evidence type="ECO:0000256" key="3">
    <source>
        <dbReference type="PROSITE-ProRule" id="PRU01091"/>
    </source>
</evidence>
<evidence type="ECO:0000259" key="5">
    <source>
        <dbReference type="PROSITE" id="PS51755"/>
    </source>
</evidence>
<dbReference type="Pfam" id="PF00072">
    <property type="entry name" value="Response_reg"/>
    <property type="match status" value="1"/>
</dbReference>
<dbReference type="Gene3D" id="1.10.10.10">
    <property type="entry name" value="Winged helix-like DNA-binding domain superfamily/Winged helix DNA-binding domain"/>
    <property type="match status" value="1"/>
</dbReference>
<dbReference type="Gene3D" id="6.10.250.690">
    <property type="match status" value="1"/>
</dbReference>
<evidence type="ECO:0000259" key="4">
    <source>
        <dbReference type="PROSITE" id="PS50110"/>
    </source>
</evidence>
<proteinExistence type="predicted"/>
<dbReference type="CDD" id="cd00383">
    <property type="entry name" value="trans_reg_C"/>
    <property type="match status" value="1"/>
</dbReference>
<dbReference type="InterPro" id="IPR001789">
    <property type="entry name" value="Sig_transdc_resp-reg_receiver"/>
</dbReference>
<dbReference type="Proteomes" id="UP001218579">
    <property type="component" value="Unassembled WGS sequence"/>
</dbReference>
<dbReference type="PANTHER" id="PTHR48111:SF50">
    <property type="entry name" value="KDP OPERON TRANSCRIPTIONAL REGULATORY PROTEIN KDPE"/>
    <property type="match status" value="1"/>
</dbReference>
<sequence length="229" mass="25990">MTTILIIEDEADIRRYLRATLTARDYEVLEAPTAKEGLQKLTVNRPDVVILDLGLPDQDGQAFIRQVRDWSKTPIIVLSARDRESDKVEALENGADDYLTKPFAAGELLARVTVALRHAAQSPAGATEIIEYAGLKVDLAARRVWLNGDDVHLTPIEYKLLSEFIRHRGKVLTHTQLLKAVWGRHSSDQNHYLRIHTQHLREKLKDDPLSPTFIFTEPGIGYRFSDYLP</sequence>
<reference evidence="6 7" key="1">
    <citation type="submission" date="2023-01" db="EMBL/GenBank/DDBJ databases">
        <title>Novel species of the genus Asticcacaulis isolated from rivers.</title>
        <authorList>
            <person name="Lu H."/>
        </authorList>
    </citation>
    <scope>NUCLEOTIDE SEQUENCE [LARGE SCALE GENOMIC DNA]</scope>
    <source>
        <strain evidence="6 7">LKC15W</strain>
    </source>
</reference>
<dbReference type="PROSITE" id="PS51755">
    <property type="entry name" value="OMPR_PHOB"/>
    <property type="match status" value="1"/>
</dbReference>
<dbReference type="PROSITE" id="PS50110">
    <property type="entry name" value="RESPONSE_REGULATORY"/>
    <property type="match status" value="1"/>
</dbReference>
<dbReference type="SMART" id="SM00448">
    <property type="entry name" value="REC"/>
    <property type="match status" value="1"/>
</dbReference>
<dbReference type="InterPro" id="IPR039420">
    <property type="entry name" value="WalR-like"/>
</dbReference>
<gene>
    <name evidence="6" type="ORF">PQU98_15365</name>
</gene>
<dbReference type="Gene3D" id="3.40.50.2300">
    <property type="match status" value="1"/>
</dbReference>
<comment type="caution">
    <text evidence="6">The sequence shown here is derived from an EMBL/GenBank/DDBJ whole genome shotgun (WGS) entry which is preliminary data.</text>
</comment>
<dbReference type="InterPro" id="IPR011006">
    <property type="entry name" value="CheY-like_superfamily"/>
</dbReference>
<feature type="DNA-binding region" description="OmpR/PhoB-type" evidence="3">
    <location>
        <begin position="127"/>
        <end position="226"/>
    </location>
</feature>
<keyword evidence="1 3" id="KW-0238">DNA-binding</keyword>
<dbReference type="SMART" id="SM00862">
    <property type="entry name" value="Trans_reg_C"/>
    <property type="match status" value="1"/>
</dbReference>
<dbReference type="RefSeq" id="WP_272745846.1">
    <property type="nucleotide sequence ID" value="NZ_JAQQKV010000004.1"/>
</dbReference>
<name>A0ABT5HMP7_9CAUL</name>
<dbReference type="CDD" id="cd17620">
    <property type="entry name" value="REC_OmpR_KdpE-like"/>
    <property type="match status" value="1"/>
</dbReference>
<accession>A0ABT5HMP7</accession>
<feature type="domain" description="OmpR/PhoB-type" evidence="5">
    <location>
        <begin position="127"/>
        <end position="226"/>
    </location>
</feature>
<feature type="domain" description="Response regulatory" evidence="4">
    <location>
        <begin position="3"/>
        <end position="116"/>
    </location>
</feature>
<protein>
    <submittedName>
        <fullName evidence="6">Response regulator</fullName>
    </submittedName>
</protein>
<evidence type="ECO:0000313" key="6">
    <source>
        <dbReference type="EMBL" id="MDC7677521.1"/>
    </source>
</evidence>
<dbReference type="SUPFAM" id="SSF52172">
    <property type="entry name" value="CheY-like"/>
    <property type="match status" value="1"/>
</dbReference>
<evidence type="ECO:0000313" key="7">
    <source>
        <dbReference type="Proteomes" id="UP001218579"/>
    </source>
</evidence>
<dbReference type="EMBL" id="JAQQKV010000004">
    <property type="protein sequence ID" value="MDC7677521.1"/>
    <property type="molecule type" value="Genomic_DNA"/>
</dbReference>
<feature type="modified residue" description="4-aspartylphosphate" evidence="2">
    <location>
        <position position="52"/>
    </location>
</feature>
<dbReference type="InterPro" id="IPR001867">
    <property type="entry name" value="OmpR/PhoB-type_DNA-bd"/>
</dbReference>
<keyword evidence="2" id="KW-0597">Phosphoprotein</keyword>
<dbReference type="InterPro" id="IPR036388">
    <property type="entry name" value="WH-like_DNA-bd_sf"/>
</dbReference>
<keyword evidence="7" id="KW-1185">Reference proteome</keyword>
<evidence type="ECO:0000256" key="1">
    <source>
        <dbReference type="ARBA" id="ARBA00023125"/>
    </source>
</evidence>
<evidence type="ECO:0000256" key="2">
    <source>
        <dbReference type="PROSITE-ProRule" id="PRU00169"/>
    </source>
</evidence>
<dbReference type="Pfam" id="PF00486">
    <property type="entry name" value="Trans_reg_C"/>
    <property type="match status" value="1"/>
</dbReference>
<dbReference type="PANTHER" id="PTHR48111">
    <property type="entry name" value="REGULATOR OF RPOS"/>
    <property type="match status" value="1"/>
</dbReference>
<organism evidence="6 7">
    <name type="scientific">Asticcacaulis machinosus</name>
    <dbReference type="NCBI Taxonomy" id="2984211"/>
    <lineage>
        <taxon>Bacteria</taxon>
        <taxon>Pseudomonadati</taxon>
        <taxon>Pseudomonadota</taxon>
        <taxon>Alphaproteobacteria</taxon>
        <taxon>Caulobacterales</taxon>
        <taxon>Caulobacteraceae</taxon>
        <taxon>Asticcacaulis</taxon>
    </lineage>
</organism>